<evidence type="ECO:0000256" key="1">
    <source>
        <dbReference type="SAM" id="MobiDB-lite"/>
    </source>
</evidence>
<keyword evidence="3" id="KW-1185">Reference proteome</keyword>
<sequence>MNRDWSTGNGRQETRCAWPSDRCPVAGAHVPEACRYPGKWPVVRSCHKSRSRRAARSSLLPSVRSPGWPSPMAHAECPEAAAALVRSRRQPRLRLEPVPCRRSPRSDNPAGRPMRTRPKTPVSDLNPDQPRHRRRHQQRRSRAGNLLLAMRKGTVRRKDCNGTPSQMEFIGLAILGLVGGRRLRHLAED</sequence>
<name>A0ABR9J132_RHIVS</name>
<feature type="compositionally biased region" description="Low complexity" evidence="1">
    <location>
        <begin position="56"/>
        <end position="66"/>
    </location>
</feature>
<feature type="compositionally biased region" description="Basic residues" evidence="1">
    <location>
        <begin position="131"/>
        <end position="142"/>
    </location>
</feature>
<feature type="compositionally biased region" description="Basic residues" evidence="1">
    <location>
        <begin position="45"/>
        <end position="55"/>
    </location>
</feature>
<gene>
    <name evidence="2" type="ORF">H4W29_006037</name>
</gene>
<evidence type="ECO:0000313" key="2">
    <source>
        <dbReference type="EMBL" id="MBE1508792.1"/>
    </source>
</evidence>
<accession>A0ABR9J132</accession>
<dbReference type="EMBL" id="JADBEC010000002">
    <property type="protein sequence ID" value="MBE1508792.1"/>
    <property type="molecule type" value="Genomic_DNA"/>
</dbReference>
<comment type="caution">
    <text evidence="2">The sequence shown here is derived from an EMBL/GenBank/DDBJ whole genome shotgun (WGS) entry which is preliminary data.</text>
</comment>
<evidence type="ECO:0008006" key="4">
    <source>
        <dbReference type="Google" id="ProtNLM"/>
    </source>
</evidence>
<reference evidence="2 3" key="1">
    <citation type="submission" date="2020-10" db="EMBL/GenBank/DDBJ databases">
        <title>Sequencing the genomes of 1000 actinobacteria strains.</title>
        <authorList>
            <person name="Klenk H.-P."/>
        </authorList>
    </citation>
    <scope>NUCLEOTIDE SEQUENCE [LARGE SCALE GENOMIC DNA]</scope>
    <source>
        <strain evidence="2 3">DSM 7307</strain>
    </source>
</reference>
<proteinExistence type="predicted"/>
<feature type="region of interest" description="Disordered" evidence="1">
    <location>
        <begin position="45"/>
        <end position="72"/>
    </location>
</feature>
<feature type="region of interest" description="Disordered" evidence="1">
    <location>
        <begin position="88"/>
        <end position="144"/>
    </location>
</feature>
<organism evidence="2 3">
    <name type="scientific">Rhizobium viscosum</name>
    <name type="common">Arthrobacter viscosus</name>
    <dbReference type="NCBI Taxonomy" id="1673"/>
    <lineage>
        <taxon>Bacteria</taxon>
        <taxon>Pseudomonadati</taxon>
        <taxon>Pseudomonadota</taxon>
        <taxon>Alphaproteobacteria</taxon>
        <taxon>Hyphomicrobiales</taxon>
        <taxon>Rhizobiaceae</taxon>
        <taxon>Rhizobium/Agrobacterium group</taxon>
        <taxon>Rhizobium</taxon>
    </lineage>
</organism>
<evidence type="ECO:0000313" key="3">
    <source>
        <dbReference type="Proteomes" id="UP000620262"/>
    </source>
</evidence>
<protein>
    <recommendedName>
        <fullName evidence="4">PEP-CTERM sorting domain-containing protein</fullName>
    </recommendedName>
</protein>
<dbReference type="Proteomes" id="UP000620262">
    <property type="component" value="Unassembled WGS sequence"/>
</dbReference>